<proteinExistence type="predicted"/>
<dbReference type="EMBL" id="FZNN01000010">
    <property type="protein sequence ID" value="SNR55983.1"/>
    <property type="molecule type" value="Genomic_DNA"/>
</dbReference>
<evidence type="ECO:0000256" key="7">
    <source>
        <dbReference type="SAM" id="Phobius"/>
    </source>
</evidence>
<sequence length="235" mass="24505">MPKNIRWTRSTGLTRSADPGRGGAGCGTCRVAGGNRVEFESGIAGFGLGFSLILAIGAQNAFVLRQGLVRAHVFAVCLTCAVSDAVLIAAGVAGFGALTTAVPGLEWGMRLFGAAFLLWYGAWSLIAAWRGGEVLRAAGGAQSLRSALVTCLALTWLNPHVYLDTVVLLGAVAAQYDDRLAFALGAMTASFVFFFTLGYGARLLSPVLARPGAWRVLDALIGVLMWVIAVSLLVG</sequence>
<dbReference type="OrthoDB" id="5638726at2"/>
<accession>A0A238XBR8</accession>
<gene>
    <name evidence="8" type="ORF">SAMN06265370_11065</name>
</gene>
<evidence type="ECO:0000313" key="9">
    <source>
        <dbReference type="Proteomes" id="UP000198417"/>
    </source>
</evidence>
<dbReference type="GO" id="GO:0015171">
    <property type="term" value="F:amino acid transmembrane transporter activity"/>
    <property type="evidence" value="ECO:0007669"/>
    <property type="project" value="TreeGrafter"/>
</dbReference>
<evidence type="ECO:0000256" key="5">
    <source>
        <dbReference type="ARBA" id="ARBA00023136"/>
    </source>
</evidence>
<dbReference type="GO" id="GO:0005886">
    <property type="term" value="C:plasma membrane"/>
    <property type="evidence" value="ECO:0007669"/>
    <property type="project" value="UniProtKB-SubCell"/>
</dbReference>
<comment type="subcellular location">
    <subcellularLocation>
        <location evidence="1">Cell membrane</location>
        <topology evidence="1">Multi-pass membrane protein</topology>
    </subcellularLocation>
</comment>
<keyword evidence="3 7" id="KW-0812">Transmembrane</keyword>
<feature type="transmembrane region" description="Helical" evidence="7">
    <location>
        <begin position="107"/>
        <end position="126"/>
    </location>
</feature>
<evidence type="ECO:0000256" key="4">
    <source>
        <dbReference type="ARBA" id="ARBA00022989"/>
    </source>
</evidence>
<dbReference type="PANTHER" id="PTHR30086:SF20">
    <property type="entry name" value="ARGININE EXPORTER PROTEIN ARGO-RELATED"/>
    <property type="match status" value="1"/>
</dbReference>
<feature type="transmembrane region" description="Helical" evidence="7">
    <location>
        <begin position="43"/>
        <end position="64"/>
    </location>
</feature>
<feature type="transmembrane region" description="Helical" evidence="7">
    <location>
        <begin position="71"/>
        <end position="95"/>
    </location>
</feature>
<feature type="region of interest" description="Disordered" evidence="6">
    <location>
        <begin position="1"/>
        <end position="23"/>
    </location>
</feature>
<evidence type="ECO:0000256" key="3">
    <source>
        <dbReference type="ARBA" id="ARBA00022692"/>
    </source>
</evidence>
<keyword evidence="5 7" id="KW-0472">Membrane</keyword>
<feature type="transmembrane region" description="Helical" evidence="7">
    <location>
        <begin position="213"/>
        <end position="234"/>
    </location>
</feature>
<evidence type="ECO:0000256" key="6">
    <source>
        <dbReference type="SAM" id="MobiDB-lite"/>
    </source>
</evidence>
<dbReference type="PANTHER" id="PTHR30086">
    <property type="entry name" value="ARGININE EXPORTER PROTEIN ARGO"/>
    <property type="match status" value="1"/>
</dbReference>
<evidence type="ECO:0000256" key="2">
    <source>
        <dbReference type="ARBA" id="ARBA00022475"/>
    </source>
</evidence>
<reference evidence="8 9" key="1">
    <citation type="submission" date="2017-06" db="EMBL/GenBank/DDBJ databases">
        <authorList>
            <person name="Kim H.J."/>
            <person name="Triplett B.A."/>
        </authorList>
    </citation>
    <scope>NUCLEOTIDE SEQUENCE [LARGE SCALE GENOMIC DNA]</scope>
    <source>
        <strain evidence="8 9">DSM 29052</strain>
    </source>
</reference>
<name>A0A238XBR8_9RHOB</name>
<keyword evidence="2" id="KW-1003">Cell membrane</keyword>
<protein>
    <submittedName>
        <fullName evidence="8">L-lysine exporter family protein LysE/ArgO</fullName>
    </submittedName>
</protein>
<dbReference type="Proteomes" id="UP000198417">
    <property type="component" value="Unassembled WGS sequence"/>
</dbReference>
<keyword evidence="9" id="KW-1185">Reference proteome</keyword>
<dbReference type="InterPro" id="IPR001123">
    <property type="entry name" value="LeuE-type"/>
</dbReference>
<organism evidence="8 9">
    <name type="scientific">Puniceibacterium sediminis</name>
    <dbReference type="NCBI Taxonomy" id="1608407"/>
    <lineage>
        <taxon>Bacteria</taxon>
        <taxon>Pseudomonadati</taxon>
        <taxon>Pseudomonadota</taxon>
        <taxon>Alphaproteobacteria</taxon>
        <taxon>Rhodobacterales</taxon>
        <taxon>Paracoccaceae</taxon>
        <taxon>Puniceibacterium</taxon>
    </lineage>
</organism>
<dbReference type="AlphaFoldDB" id="A0A238XBR8"/>
<evidence type="ECO:0000256" key="1">
    <source>
        <dbReference type="ARBA" id="ARBA00004651"/>
    </source>
</evidence>
<dbReference type="Pfam" id="PF01810">
    <property type="entry name" value="LysE"/>
    <property type="match status" value="1"/>
</dbReference>
<keyword evidence="4 7" id="KW-1133">Transmembrane helix</keyword>
<feature type="transmembrane region" description="Helical" evidence="7">
    <location>
        <begin position="180"/>
        <end position="201"/>
    </location>
</feature>
<evidence type="ECO:0000313" key="8">
    <source>
        <dbReference type="EMBL" id="SNR55983.1"/>
    </source>
</evidence>